<name>A0A0B0PW80_GOSAR</name>
<keyword evidence="3" id="KW-1185">Reference proteome</keyword>
<gene>
    <name evidence="2" type="ORF">F383_12985</name>
</gene>
<dbReference type="EMBL" id="KN447938">
    <property type="protein sequence ID" value="KHG29102.1"/>
    <property type="molecule type" value="Genomic_DNA"/>
</dbReference>
<evidence type="ECO:0000313" key="2">
    <source>
        <dbReference type="EMBL" id="KHG29102.1"/>
    </source>
</evidence>
<sequence>MQKLPRDGSLSRKIAQSPQQKRRLWYKDIRENMVDYFNSFSTSKAACTTDKLSVLHINPRR</sequence>
<feature type="compositionally biased region" description="Basic and acidic residues" evidence="1">
    <location>
        <begin position="1"/>
        <end position="10"/>
    </location>
</feature>
<proteinExistence type="predicted"/>
<reference evidence="3" key="1">
    <citation type="submission" date="2014-09" db="EMBL/GenBank/DDBJ databases">
        <authorList>
            <person name="Mudge J."/>
            <person name="Ramaraj T."/>
            <person name="Lindquist I.E."/>
            <person name="Bharti A.K."/>
            <person name="Sundararajan A."/>
            <person name="Cameron C.T."/>
            <person name="Woodward J.E."/>
            <person name="May G.D."/>
            <person name="Brubaker C."/>
            <person name="Broadhvest J."/>
            <person name="Wilkins T.A."/>
        </authorList>
    </citation>
    <scope>NUCLEOTIDE SEQUENCE</scope>
    <source>
        <strain evidence="3">cv. AKA8401</strain>
    </source>
</reference>
<accession>A0A0B0PW80</accession>
<protein>
    <submittedName>
        <fullName evidence="2">Protein translocase subunit SecA</fullName>
    </submittedName>
</protein>
<evidence type="ECO:0000313" key="3">
    <source>
        <dbReference type="Proteomes" id="UP000032142"/>
    </source>
</evidence>
<dbReference type="AlphaFoldDB" id="A0A0B0PW80"/>
<evidence type="ECO:0000256" key="1">
    <source>
        <dbReference type="SAM" id="MobiDB-lite"/>
    </source>
</evidence>
<dbReference type="Proteomes" id="UP000032142">
    <property type="component" value="Unassembled WGS sequence"/>
</dbReference>
<feature type="region of interest" description="Disordered" evidence="1">
    <location>
        <begin position="1"/>
        <end position="21"/>
    </location>
</feature>
<organism evidence="2 3">
    <name type="scientific">Gossypium arboreum</name>
    <name type="common">Tree cotton</name>
    <name type="synonym">Gossypium nanking</name>
    <dbReference type="NCBI Taxonomy" id="29729"/>
    <lineage>
        <taxon>Eukaryota</taxon>
        <taxon>Viridiplantae</taxon>
        <taxon>Streptophyta</taxon>
        <taxon>Embryophyta</taxon>
        <taxon>Tracheophyta</taxon>
        <taxon>Spermatophyta</taxon>
        <taxon>Magnoliopsida</taxon>
        <taxon>eudicotyledons</taxon>
        <taxon>Gunneridae</taxon>
        <taxon>Pentapetalae</taxon>
        <taxon>rosids</taxon>
        <taxon>malvids</taxon>
        <taxon>Malvales</taxon>
        <taxon>Malvaceae</taxon>
        <taxon>Malvoideae</taxon>
        <taxon>Gossypium</taxon>
    </lineage>
</organism>